<reference evidence="1 2" key="1">
    <citation type="submission" date="2014-04" db="EMBL/GenBank/DDBJ databases">
        <authorList>
            <consortium name="DOE Joint Genome Institute"/>
            <person name="Kuo A."/>
            <person name="Kohler A."/>
            <person name="Jargeat P."/>
            <person name="Nagy L.G."/>
            <person name="Floudas D."/>
            <person name="Copeland A."/>
            <person name="Barry K.W."/>
            <person name="Cichocki N."/>
            <person name="Veneault-Fourrey C."/>
            <person name="LaButti K."/>
            <person name="Lindquist E.A."/>
            <person name="Lipzen A."/>
            <person name="Lundell T."/>
            <person name="Morin E."/>
            <person name="Murat C."/>
            <person name="Sun H."/>
            <person name="Tunlid A."/>
            <person name="Henrissat B."/>
            <person name="Grigoriev I.V."/>
            <person name="Hibbett D.S."/>
            <person name="Martin F."/>
            <person name="Nordberg H.P."/>
            <person name="Cantor M.N."/>
            <person name="Hua S.X."/>
        </authorList>
    </citation>
    <scope>NUCLEOTIDE SEQUENCE [LARGE SCALE GENOMIC DNA]</scope>
    <source>
        <strain evidence="1 2">Ve08.2h10</strain>
    </source>
</reference>
<reference evidence="2" key="2">
    <citation type="submission" date="2015-01" db="EMBL/GenBank/DDBJ databases">
        <title>Evolutionary Origins and Diversification of the Mycorrhizal Mutualists.</title>
        <authorList>
            <consortium name="DOE Joint Genome Institute"/>
            <consortium name="Mycorrhizal Genomics Consortium"/>
            <person name="Kohler A."/>
            <person name="Kuo A."/>
            <person name="Nagy L.G."/>
            <person name="Floudas D."/>
            <person name="Copeland A."/>
            <person name="Barry K.W."/>
            <person name="Cichocki N."/>
            <person name="Veneault-Fourrey C."/>
            <person name="LaButti K."/>
            <person name="Lindquist E.A."/>
            <person name="Lipzen A."/>
            <person name="Lundell T."/>
            <person name="Morin E."/>
            <person name="Murat C."/>
            <person name="Riley R."/>
            <person name="Ohm R."/>
            <person name="Sun H."/>
            <person name="Tunlid A."/>
            <person name="Henrissat B."/>
            <person name="Grigoriev I.V."/>
            <person name="Hibbett D.S."/>
            <person name="Martin F."/>
        </authorList>
    </citation>
    <scope>NUCLEOTIDE SEQUENCE [LARGE SCALE GENOMIC DNA]</scope>
    <source>
        <strain evidence="2">Ve08.2h10</strain>
    </source>
</reference>
<name>A0A0D0D3M5_9AGAM</name>
<sequence>MSEPALTPQKWTHRIKNRPVAPRATSLSQKRTRCVENGAITPKMDLLPPEQPRCLKSGPDVSKTNLVCLLPQIRPRHLKGRPDMVKTDLPPPKWACCLKVDPVTSKPTPPSRNQTRCVENGPVTLHGQCTLFLL</sequence>
<dbReference type="InParanoid" id="A0A0D0D3M5"/>
<dbReference type="AlphaFoldDB" id="A0A0D0D3M5"/>
<keyword evidence="2" id="KW-1185">Reference proteome</keyword>
<protein>
    <submittedName>
        <fullName evidence="1">Unplaced genomic scaffold scaffold_3946, whole genome shotgun sequence</fullName>
    </submittedName>
</protein>
<evidence type="ECO:0000313" key="1">
    <source>
        <dbReference type="EMBL" id="KIK74544.1"/>
    </source>
</evidence>
<dbReference type="EMBL" id="KN828768">
    <property type="protein sequence ID" value="KIK74544.1"/>
    <property type="molecule type" value="Genomic_DNA"/>
</dbReference>
<organism evidence="1 2">
    <name type="scientific">Paxillus rubicundulus Ve08.2h10</name>
    <dbReference type="NCBI Taxonomy" id="930991"/>
    <lineage>
        <taxon>Eukaryota</taxon>
        <taxon>Fungi</taxon>
        <taxon>Dikarya</taxon>
        <taxon>Basidiomycota</taxon>
        <taxon>Agaricomycotina</taxon>
        <taxon>Agaricomycetes</taxon>
        <taxon>Agaricomycetidae</taxon>
        <taxon>Boletales</taxon>
        <taxon>Paxilineae</taxon>
        <taxon>Paxillaceae</taxon>
        <taxon>Paxillus</taxon>
    </lineage>
</organism>
<gene>
    <name evidence="1" type="ORF">PAXRUDRAFT_19770</name>
</gene>
<dbReference type="HOGENOM" id="CLU_1896887_0_0_1"/>
<evidence type="ECO:0000313" key="2">
    <source>
        <dbReference type="Proteomes" id="UP000054538"/>
    </source>
</evidence>
<accession>A0A0D0D3M5</accession>
<dbReference type="Proteomes" id="UP000054538">
    <property type="component" value="Unassembled WGS sequence"/>
</dbReference>
<proteinExistence type="predicted"/>